<feature type="domain" description="Putative plant transposon protein" evidence="2">
    <location>
        <begin position="5"/>
        <end position="94"/>
    </location>
</feature>
<dbReference type="HOGENOM" id="CLU_029307_12_0_1"/>
<dbReference type="PANTHER" id="PTHR33180:SF31">
    <property type="entry name" value="POLYPROTEIN PROTEIN"/>
    <property type="match status" value="1"/>
</dbReference>
<evidence type="ECO:0000313" key="3">
    <source>
        <dbReference type="EnsemblPlants" id="PGSC0003DMT400094255"/>
    </source>
</evidence>
<dbReference type="EnsemblPlants" id="PGSC0003DMT400094255">
    <property type="protein sequence ID" value="PGSC0003DMT400094255"/>
    <property type="gene ID" value="PGSC0003DMG400043826"/>
</dbReference>
<dbReference type="PANTHER" id="PTHR33180">
    <property type="entry name" value="PHOTOSYSTEM II CP43 REACTION CENTER PROTEIN"/>
    <property type="match status" value="1"/>
</dbReference>
<proteinExistence type="predicted"/>
<organism evidence="3 4">
    <name type="scientific">Solanum tuberosum</name>
    <name type="common">Potato</name>
    <dbReference type="NCBI Taxonomy" id="4113"/>
    <lineage>
        <taxon>Eukaryota</taxon>
        <taxon>Viridiplantae</taxon>
        <taxon>Streptophyta</taxon>
        <taxon>Embryophyta</taxon>
        <taxon>Tracheophyta</taxon>
        <taxon>Spermatophyta</taxon>
        <taxon>Magnoliopsida</taxon>
        <taxon>eudicotyledons</taxon>
        <taxon>Gunneridae</taxon>
        <taxon>Pentapetalae</taxon>
        <taxon>asterids</taxon>
        <taxon>lamiids</taxon>
        <taxon>Solanales</taxon>
        <taxon>Solanaceae</taxon>
        <taxon>Solanoideae</taxon>
        <taxon>Solaneae</taxon>
        <taxon>Solanum</taxon>
    </lineage>
</organism>
<keyword evidence="4" id="KW-1185">Reference proteome</keyword>
<evidence type="ECO:0000313" key="4">
    <source>
        <dbReference type="Proteomes" id="UP000011115"/>
    </source>
</evidence>
<protein>
    <recommendedName>
        <fullName evidence="2">Putative plant transposon protein domain-containing protein</fullName>
    </recommendedName>
</protein>
<name>M1DTR6_SOLTU</name>
<evidence type="ECO:0000256" key="1">
    <source>
        <dbReference type="SAM" id="MobiDB-lite"/>
    </source>
</evidence>
<sequence length="228" mass="25246">MSTNIRDHCQHLIRTKKLDEIKKWLAPLISDETPKWLAERFMIEKKELNITARFWFGFISSTILPSQNEPILRLAKAACLGCIIEETRINLEWCKQARVPRDAKKDVEVMPTSSTDIQRIEVEYLKDQAERKKAASVELVNTESSPAEAPLPTSAPGPSGIFITTTTLVDTPGSSAAAHSPRPTVIVVLSRPPLTQASLLQMGQLALSADRRAASLEASARHDPDRPS</sequence>
<dbReference type="PaxDb" id="4113-PGSC0003DMT400094255"/>
<dbReference type="GO" id="GO:0009523">
    <property type="term" value="C:photosystem II"/>
    <property type="evidence" value="ECO:0000318"/>
    <property type="project" value="GO_Central"/>
</dbReference>
<dbReference type="AlphaFoldDB" id="M1DTR6"/>
<dbReference type="Pfam" id="PF20167">
    <property type="entry name" value="Transposase_32"/>
    <property type="match status" value="1"/>
</dbReference>
<accession>M1DTR6</accession>
<reference evidence="3" key="2">
    <citation type="submission" date="2015-06" db="UniProtKB">
        <authorList>
            <consortium name="EnsemblPlants"/>
        </authorList>
    </citation>
    <scope>IDENTIFICATION</scope>
    <source>
        <strain evidence="3">DM1-3 516 R44</strain>
    </source>
</reference>
<reference evidence="4" key="1">
    <citation type="journal article" date="2011" name="Nature">
        <title>Genome sequence and analysis of the tuber crop potato.</title>
        <authorList>
            <consortium name="The Potato Genome Sequencing Consortium"/>
        </authorList>
    </citation>
    <scope>NUCLEOTIDE SEQUENCE [LARGE SCALE GENOMIC DNA]</scope>
    <source>
        <strain evidence="4">cv. DM1-3 516 R44</strain>
    </source>
</reference>
<feature type="region of interest" description="Disordered" evidence="1">
    <location>
        <begin position="138"/>
        <end position="157"/>
    </location>
</feature>
<dbReference type="InterPro" id="IPR046796">
    <property type="entry name" value="Transposase_32_dom"/>
</dbReference>
<dbReference type="Proteomes" id="UP000011115">
    <property type="component" value="Unassembled WGS sequence"/>
</dbReference>
<evidence type="ECO:0000259" key="2">
    <source>
        <dbReference type="Pfam" id="PF20167"/>
    </source>
</evidence>
<dbReference type="InParanoid" id="M1DTR6"/>
<dbReference type="Gramene" id="PGSC0003DMT400094255">
    <property type="protein sequence ID" value="PGSC0003DMT400094255"/>
    <property type="gene ID" value="PGSC0003DMG400043826"/>
</dbReference>
<dbReference type="GO" id="GO:0009579">
    <property type="term" value="C:thylakoid"/>
    <property type="evidence" value="ECO:0000318"/>
    <property type="project" value="GO_Central"/>
</dbReference>